<protein>
    <submittedName>
        <fullName evidence="1">Uncharacterized protein</fullName>
    </submittedName>
</protein>
<keyword evidence="2" id="KW-1185">Reference proteome</keyword>
<feature type="non-terminal residue" evidence="1">
    <location>
        <position position="48"/>
    </location>
</feature>
<comment type="caution">
    <text evidence="1">The sequence shown here is derived from an EMBL/GenBank/DDBJ whole genome shotgun (WGS) entry which is preliminary data.</text>
</comment>
<evidence type="ECO:0000313" key="1">
    <source>
        <dbReference type="EMBL" id="MCI69535.1"/>
    </source>
</evidence>
<dbReference type="AlphaFoldDB" id="A0A392UCT3"/>
<name>A0A392UCT3_9FABA</name>
<evidence type="ECO:0000313" key="2">
    <source>
        <dbReference type="Proteomes" id="UP000265520"/>
    </source>
</evidence>
<dbReference type="Proteomes" id="UP000265520">
    <property type="component" value="Unassembled WGS sequence"/>
</dbReference>
<proteinExistence type="predicted"/>
<sequence length="48" mass="5166">MAEVPQNRPLKSYAAEPHNSIAAPAIDANNFELKPSLLSAVQQNQFSG</sequence>
<dbReference type="EMBL" id="LXQA010758364">
    <property type="protein sequence ID" value="MCI69535.1"/>
    <property type="molecule type" value="Genomic_DNA"/>
</dbReference>
<organism evidence="1 2">
    <name type="scientific">Trifolium medium</name>
    <dbReference type="NCBI Taxonomy" id="97028"/>
    <lineage>
        <taxon>Eukaryota</taxon>
        <taxon>Viridiplantae</taxon>
        <taxon>Streptophyta</taxon>
        <taxon>Embryophyta</taxon>
        <taxon>Tracheophyta</taxon>
        <taxon>Spermatophyta</taxon>
        <taxon>Magnoliopsida</taxon>
        <taxon>eudicotyledons</taxon>
        <taxon>Gunneridae</taxon>
        <taxon>Pentapetalae</taxon>
        <taxon>rosids</taxon>
        <taxon>fabids</taxon>
        <taxon>Fabales</taxon>
        <taxon>Fabaceae</taxon>
        <taxon>Papilionoideae</taxon>
        <taxon>50 kb inversion clade</taxon>
        <taxon>NPAAA clade</taxon>
        <taxon>Hologalegina</taxon>
        <taxon>IRL clade</taxon>
        <taxon>Trifolieae</taxon>
        <taxon>Trifolium</taxon>
    </lineage>
</organism>
<accession>A0A392UCT3</accession>
<reference evidence="1 2" key="1">
    <citation type="journal article" date="2018" name="Front. Plant Sci.">
        <title>Red Clover (Trifolium pratense) and Zigzag Clover (T. medium) - A Picture of Genomic Similarities and Differences.</title>
        <authorList>
            <person name="Dluhosova J."/>
            <person name="Istvanek J."/>
            <person name="Nedelnik J."/>
            <person name="Repkova J."/>
        </authorList>
    </citation>
    <scope>NUCLEOTIDE SEQUENCE [LARGE SCALE GENOMIC DNA]</scope>
    <source>
        <strain evidence="2">cv. 10/8</strain>
        <tissue evidence="1">Leaf</tissue>
    </source>
</reference>